<proteinExistence type="predicted"/>
<name>A0A9X6NS38_HYPEX</name>
<keyword evidence="3" id="KW-1185">Reference proteome</keyword>
<feature type="non-terminal residue" evidence="2">
    <location>
        <position position="1"/>
    </location>
</feature>
<sequence length="96" mass="9880">AIAALKSTTIAKVDITKPGLPVKEENSNGNGNQTGSGVCHVFSSDGGDGASSSSSDTEEVEQKSVDSPPSVLKYPPQHRRLPPLKPEIGRAVIALG</sequence>
<dbReference type="EMBL" id="MTYJ01001268">
    <property type="protein sequence ID" value="OWA55691.1"/>
    <property type="molecule type" value="Genomic_DNA"/>
</dbReference>
<reference evidence="3" key="1">
    <citation type="submission" date="2017-01" db="EMBL/GenBank/DDBJ databases">
        <title>Comparative genomics of anhydrobiosis in the tardigrade Hypsibius dujardini.</title>
        <authorList>
            <person name="Yoshida Y."/>
            <person name="Koutsovoulos G."/>
            <person name="Laetsch D."/>
            <person name="Stevens L."/>
            <person name="Kumar S."/>
            <person name="Horikawa D."/>
            <person name="Ishino K."/>
            <person name="Komine S."/>
            <person name="Tomita M."/>
            <person name="Blaxter M."/>
            <person name="Arakawa K."/>
        </authorList>
    </citation>
    <scope>NUCLEOTIDE SEQUENCE [LARGE SCALE GENOMIC DNA]</scope>
    <source>
        <strain evidence="3">Z151</strain>
    </source>
</reference>
<accession>A0A9X6NS38</accession>
<evidence type="ECO:0000313" key="3">
    <source>
        <dbReference type="Proteomes" id="UP000192578"/>
    </source>
</evidence>
<organism evidence="2 3">
    <name type="scientific">Hypsibius exemplaris</name>
    <name type="common">Freshwater tardigrade</name>
    <dbReference type="NCBI Taxonomy" id="2072580"/>
    <lineage>
        <taxon>Eukaryota</taxon>
        <taxon>Metazoa</taxon>
        <taxon>Ecdysozoa</taxon>
        <taxon>Tardigrada</taxon>
        <taxon>Eutardigrada</taxon>
        <taxon>Parachela</taxon>
        <taxon>Hypsibioidea</taxon>
        <taxon>Hypsibiidae</taxon>
        <taxon>Hypsibius</taxon>
    </lineage>
</organism>
<feature type="compositionally biased region" description="Low complexity" evidence="1">
    <location>
        <begin position="27"/>
        <end position="37"/>
    </location>
</feature>
<evidence type="ECO:0000313" key="2">
    <source>
        <dbReference type="EMBL" id="OWA55691.1"/>
    </source>
</evidence>
<dbReference type="Proteomes" id="UP000192578">
    <property type="component" value="Unassembled WGS sequence"/>
</dbReference>
<comment type="caution">
    <text evidence="2">The sequence shown here is derived from an EMBL/GenBank/DDBJ whole genome shotgun (WGS) entry which is preliminary data.</text>
</comment>
<protein>
    <submittedName>
        <fullName evidence="2">Uncharacterized protein</fullName>
    </submittedName>
</protein>
<feature type="region of interest" description="Disordered" evidence="1">
    <location>
        <begin position="17"/>
        <end position="88"/>
    </location>
</feature>
<dbReference type="AlphaFoldDB" id="A0A9X6NS38"/>
<gene>
    <name evidence="2" type="ORF">BV898_20079</name>
</gene>
<evidence type="ECO:0000256" key="1">
    <source>
        <dbReference type="SAM" id="MobiDB-lite"/>
    </source>
</evidence>
<dbReference type="OrthoDB" id="422827at2759"/>